<gene>
    <name evidence="10" type="ORF">FJU08_21650</name>
</gene>
<feature type="transmembrane region" description="Helical" evidence="8">
    <location>
        <begin position="530"/>
        <end position="558"/>
    </location>
</feature>
<dbReference type="GO" id="GO:0055085">
    <property type="term" value="P:transmembrane transport"/>
    <property type="evidence" value="ECO:0007669"/>
    <property type="project" value="InterPro"/>
</dbReference>
<evidence type="ECO:0000256" key="7">
    <source>
        <dbReference type="ARBA" id="ARBA00023136"/>
    </source>
</evidence>
<comment type="caution">
    <text evidence="10">The sequence shown here is derived from an EMBL/GenBank/DDBJ whole genome shotgun (WGS) entry which is preliminary data.</text>
</comment>
<proteinExistence type="inferred from homology"/>
<keyword evidence="2 8" id="KW-0813">Transport</keyword>
<evidence type="ECO:0000313" key="11">
    <source>
        <dbReference type="Proteomes" id="UP000318801"/>
    </source>
</evidence>
<feature type="transmembrane region" description="Helical" evidence="8">
    <location>
        <begin position="483"/>
        <end position="503"/>
    </location>
</feature>
<sequence>MSLTRILKRLGFSGIGFCLLLLAFVYWPFFTLIAGAFKSTPFGNGTFTLSGFTHVFSSLATYRAFGVSVAYSGLVLVISIVIALGFAFATARSGARLARLLIPAMVLIAAIPRLFFAVSWGMIGAPRSGLIANMFRWAGQDMPDWLTVYSFSGLVFVTTLKVTAVAYLLLLGPVLQVDRSLEDAAVMSGSSRRSAIFQISLPLLTPALIAIGMLMFVEGIQVYDFPALLASPAGIETLSTSVEAYLNKEATPQWASATALSLLVILLISVLLLVQSKMVAGRDFTSIVGKSRRATAPARGAFDWLVSLAILVFLILALVLPLVQMVIGSLQPYFGMYGTYTLSNYAAIFADQRQVTILLETLAIASVGGLVVIALAFTMAYVEKRSTIGFLKIFLRIASWIPATAPGIVLSLAFVWTFVTMPGLRLLYGSNILMGIALVVAHLPLAIRACEGIIAQVSPELEDAARMSAARPATVMLSITARLCAPSLAAAWVLVSLAIAGALDVPLLLQSTKSQTVATYAYSLFNNGDVALAAAFFLTYLALFMMTVGVLYLLMLWYRMTRSRRRILTVPASISH</sequence>
<dbReference type="RefSeq" id="WP_141151137.1">
    <property type="nucleotide sequence ID" value="NZ_VHLG01000023.1"/>
</dbReference>
<dbReference type="Pfam" id="PF00528">
    <property type="entry name" value="BPD_transp_1"/>
    <property type="match status" value="2"/>
</dbReference>
<dbReference type="PROSITE" id="PS50928">
    <property type="entry name" value="ABC_TM1"/>
    <property type="match status" value="2"/>
</dbReference>
<evidence type="ECO:0000256" key="4">
    <source>
        <dbReference type="ARBA" id="ARBA00022519"/>
    </source>
</evidence>
<evidence type="ECO:0000256" key="1">
    <source>
        <dbReference type="ARBA" id="ARBA00004429"/>
    </source>
</evidence>
<evidence type="ECO:0000256" key="5">
    <source>
        <dbReference type="ARBA" id="ARBA00022692"/>
    </source>
</evidence>
<dbReference type="InterPro" id="IPR035906">
    <property type="entry name" value="MetI-like_sf"/>
</dbReference>
<comment type="similarity">
    <text evidence="8">Belongs to the binding-protein-dependent transport system permease family.</text>
</comment>
<evidence type="ECO:0000256" key="3">
    <source>
        <dbReference type="ARBA" id="ARBA00022475"/>
    </source>
</evidence>
<dbReference type="InterPro" id="IPR000515">
    <property type="entry name" value="MetI-like"/>
</dbReference>
<keyword evidence="11" id="KW-1185">Reference proteome</keyword>
<feature type="transmembrane region" description="Helical" evidence="8">
    <location>
        <begin position="195"/>
        <end position="217"/>
    </location>
</feature>
<feature type="transmembrane region" description="Helical" evidence="8">
    <location>
        <begin position="301"/>
        <end position="327"/>
    </location>
</feature>
<dbReference type="AlphaFoldDB" id="A0A506TZP4"/>
<feature type="transmembrane region" description="Helical" evidence="8">
    <location>
        <begin position="362"/>
        <end position="382"/>
    </location>
</feature>
<evidence type="ECO:0000256" key="2">
    <source>
        <dbReference type="ARBA" id="ARBA00022448"/>
    </source>
</evidence>
<name>A0A506TZP4_9HYPH</name>
<reference evidence="10 11" key="1">
    <citation type="submission" date="2019-06" db="EMBL/GenBank/DDBJ databases">
        <authorList>
            <person name="Li M."/>
        </authorList>
    </citation>
    <scope>NUCLEOTIDE SEQUENCE [LARGE SCALE GENOMIC DNA]</scope>
    <source>
        <strain evidence="10 11">BGMRC2036</strain>
    </source>
</reference>
<comment type="subcellular location">
    <subcellularLocation>
        <location evidence="1">Cell inner membrane</location>
        <topology evidence="1">Multi-pass membrane protein</topology>
    </subcellularLocation>
    <subcellularLocation>
        <location evidence="8">Cell membrane</location>
        <topology evidence="8">Multi-pass membrane protein</topology>
    </subcellularLocation>
</comment>
<dbReference type="Gene3D" id="1.10.3720.10">
    <property type="entry name" value="MetI-like"/>
    <property type="match status" value="2"/>
</dbReference>
<feature type="transmembrane region" description="Helical" evidence="8">
    <location>
        <begin position="100"/>
        <end position="125"/>
    </location>
</feature>
<evidence type="ECO:0000259" key="9">
    <source>
        <dbReference type="PROSITE" id="PS50928"/>
    </source>
</evidence>
<keyword evidence="3" id="KW-1003">Cell membrane</keyword>
<dbReference type="SUPFAM" id="SSF161098">
    <property type="entry name" value="MetI-like"/>
    <property type="match status" value="2"/>
</dbReference>
<dbReference type="EMBL" id="VHLG01000023">
    <property type="protein sequence ID" value="TPW26776.1"/>
    <property type="molecule type" value="Genomic_DNA"/>
</dbReference>
<feature type="transmembrane region" description="Helical" evidence="8">
    <location>
        <begin position="145"/>
        <end position="175"/>
    </location>
</feature>
<dbReference type="Proteomes" id="UP000318801">
    <property type="component" value="Unassembled WGS sequence"/>
</dbReference>
<keyword evidence="4" id="KW-0997">Cell inner membrane</keyword>
<evidence type="ECO:0000256" key="6">
    <source>
        <dbReference type="ARBA" id="ARBA00022989"/>
    </source>
</evidence>
<feature type="transmembrane region" description="Helical" evidence="8">
    <location>
        <begin position="12"/>
        <end position="37"/>
    </location>
</feature>
<feature type="transmembrane region" description="Helical" evidence="8">
    <location>
        <begin position="394"/>
        <end position="419"/>
    </location>
</feature>
<dbReference type="PANTHER" id="PTHR43357:SF4">
    <property type="entry name" value="INNER MEMBRANE ABC TRANSPORTER PERMEASE PROTEIN YDCV"/>
    <property type="match status" value="1"/>
</dbReference>
<keyword evidence="6 8" id="KW-1133">Transmembrane helix</keyword>
<dbReference type="OrthoDB" id="7908600at2"/>
<feature type="transmembrane region" description="Helical" evidence="8">
    <location>
        <begin position="64"/>
        <end position="88"/>
    </location>
</feature>
<evidence type="ECO:0000256" key="8">
    <source>
        <dbReference type="RuleBase" id="RU363032"/>
    </source>
</evidence>
<dbReference type="PANTHER" id="PTHR43357">
    <property type="entry name" value="INNER MEMBRANE ABC TRANSPORTER PERMEASE PROTEIN YDCV"/>
    <property type="match status" value="1"/>
</dbReference>
<dbReference type="GO" id="GO:0005886">
    <property type="term" value="C:plasma membrane"/>
    <property type="evidence" value="ECO:0007669"/>
    <property type="project" value="UniProtKB-SubCell"/>
</dbReference>
<evidence type="ECO:0000313" key="10">
    <source>
        <dbReference type="EMBL" id="TPW26776.1"/>
    </source>
</evidence>
<feature type="transmembrane region" description="Helical" evidence="8">
    <location>
        <begin position="425"/>
        <end position="447"/>
    </location>
</feature>
<accession>A0A506TZP4</accession>
<feature type="domain" description="ABC transmembrane type-1" evidence="9">
    <location>
        <begin position="65"/>
        <end position="275"/>
    </location>
</feature>
<keyword evidence="7 8" id="KW-0472">Membrane</keyword>
<feature type="domain" description="ABC transmembrane type-1" evidence="9">
    <location>
        <begin position="358"/>
        <end position="549"/>
    </location>
</feature>
<feature type="transmembrane region" description="Helical" evidence="8">
    <location>
        <begin position="254"/>
        <end position="274"/>
    </location>
</feature>
<keyword evidence="5 8" id="KW-0812">Transmembrane</keyword>
<protein>
    <submittedName>
        <fullName evidence="10">Iron ABC transporter permease</fullName>
    </submittedName>
</protein>
<organism evidence="10 11">
    <name type="scientific">Martelella alba</name>
    <dbReference type="NCBI Taxonomy" id="2590451"/>
    <lineage>
        <taxon>Bacteria</taxon>
        <taxon>Pseudomonadati</taxon>
        <taxon>Pseudomonadota</taxon>
        <taxon>Alphaproteobacteria</taxon>
        <taxon>Hyphomicrobiales</taxon>
        <taxon>Aurantimonadaceae</taxon>
        <taxon>Martelella</taxon>
    </lineage>
</organism>